<evidence type="ECO:0000259" key="2">
    <source>
        <dbReference type="PROSITE" id="PS51782"/>
    </source>
</evidence>
<dbReference type="SUPFAM" id="SSF54106">
    <property type="entry name" value="LysM domain"/>
    <property type="match status" value="1"/>
</dbReference>
<dbReference type="NCBIfam" id="NF008399">
    <property type="entry name" value="PRK11198.1"/>
    <property type="match status" value="1"/>
</dbReference>
<proteinExistence type="predicted"/>
<feature type="domain" description="LysM" evidence="2">
    <location>
        <begin position="104"/>
        <end position="153"/>
    </location>
</feature>
<name>A0ABM9NEX6_9GAMM</name>
<reference evidence="3 4" key="1">
    <citation type="submission" date="2024-04" db="EMBL/GenBank/DDBJ databases">
        <authorList>
            <person name="Cremers G."/>
        </authorList>
    </citation>
    <scope>NUCLEOTIDE SEQUENCE [LARGE SCALE GENOMIC DNA]</scope>
    <source>
        <strain evidence="3">MeCH1-AG</strain>
    </source>
</reference>
<dbReference type="PROSITE" id="PS51782">
    <property type="entry name" value="LYSM"/>
    <property type="match status" value="1"/>
</dbReference>
<dbReference type="RefSeq" id="WP_348758611.1">
    <property type="nucleotide sequence ID" value="NZ_OZ026884.1"/>
</dbReference>
<evidence type="ECO:0000313" key="3">
    <source>
        <dbReference type="EMBL" id="CAL1239012.1"/>
    </source>
</evidence>
<dbReference type="Gene3D" id="3.10.350.10">
    <property type="entry name" value="LysM domain"/>
    <property type="match status" value="1"/>
</dbReference>
<dbReference type="InterPro" id="IPR036779">
    <property type="entry name" value="LysM_dom_sf"/>
</dbReference>
<sequence length="156" mass="16500">MSLLDFAKNIGRNLFSSPEDAAAKIKQHIEEDNPGVHNLDVVFQDGVVTLRGTADSWEAADKALLMAGNVQGVGKVASELAVTPADGGAAAPQGSTAAPPGAVEYYTIQAGDTLTAIAKRFYGDASQYPRLFEANREVIKDPDKIFVGQTIRIPKA</sequence>
<protein>
    <submittedName>
        <fullName evidence="3">Peptidoglycan-binding protein LysM</fullName>
    </submittedName>
</protein>
<evidence type="ECO:0000313" key="4">
    <source>
        <dbReference type="Proteomes" id="UP001497493"/>
    </source>
</evidence>
<dbReference type="EMBL" id="OZ026884">
    <property type="protein sequence ID" value="CAL1239012.1"/>
    <property type="molecule type" value="Genomic_DNA"/>
</dbReference>
<dbReference type="Gene3D" id="3.30.1340.30">
    <property type="match status" value="1"/>
</dbReference>
<dbReference type="PANTHER" id="PTHR34700:SF8">
    <property type="entry name" value="POTASSIUM BINDING PROTEIN KBP"/>
    <property type="match status" value="1"/>
</dbReference>
<evidence type="ECO:0000259" key="1">
    <source>
        <dbReference type="PROSITE" id="PS50914"/>
    </source>
</evidence>
<dbReference type="Proteomes" id="UP001497493">
    <property type="component" value="Chromosome"/>
</dbReference>
<dbReference type="Pfam" id="PF01476">
    <property type="entry name" value="LysM"/>
    <property type="match status" value="1"/>
</dbReference>
<keyword evidence="4" id="KW-1185">Reference proteome</keyword>
<dbReference type="InterPro" id="IPR018392">
    <property type="entry name" value="LysM"/>
</dbReference>
<feature type="domain" description="BON" evidence="1">
    <location>
        <begin position="17"/>
        <end position="84"/>
    </location>
</feature>
<accession>A0ABM9NEX6</accession>
<dbReference type="PROSITE" id="PS50914">
    <property type="entry name" value="BON"/>
    <property type="match status" value="1"/>
</dbReference>
<dbReference type="InterPro" id="IPR007055">
    <property type="entry name" value="BON_dom"/>
</dbReference>
<organism evidence="3 4">
    <name type="scientific">Candidatus Methylocalor cossyra</name>
    <dbReference type="NCBI Taxonomy" id="3108543"/>
    <lineage>
        <taxon>Bacteria</taxon>
        <taxon>Pseudomonadati</taxon>
        <taxon>Pseudomonadota</taxon>
        <taxon>Gammaproteobacteria</taxon>
        <taxon>Methylococcales</taxon>
        <taxon>Methylococcaceae</taxon>
        <taxon>Candidatus Methylocalor</taxon>
    </lineage>
</organism>
<dbReference type="CDD" id="cd00118">
    <property type="entry name" value="LysM"/>
    <property type="match status" value="1"/>
</dbReference>
<gene>
    <name evidence="3" type="primary">lysM</name>
    <name evidence="3" type="ORF">MECH1_V1_0231</name>
</gene>
<dbReference type="PANTHER" id="PTHR34700">
    <property type="entry name" value="POTASSIUM BINDING PROTEIN KBP"/>
    <property type="match status" value="1"/>
</dbReference>
<dbReference type="SMART" id="SM00257">
    <property type="entry name" value="LysM"/>
    <property type="match status" value="1"/>
</dbReference>
<dbReference type="InterPro" id="IPR052196">
    <property type="entry name" value="Bact_Kbp"/>
</dbReference>
<dbReference type="Pfam" id="PF04972">
    <property type="entry name" value="BON"/>
    <property type="match status" value="1"/>
</dbReference>